<dbReference type="EMBL" id="RCOR01000018">
    <property type="protein sequence ID" value="RSN69688.1"/>
    <property type="molecule type" value="Genomic_DNA"/>
</dbReference>
<evidence type="ECO:0000256" key="5">
    <source>
        <dbReference type="ARBA" id="ARBA00023310"/>
    </source>
</evidence>
<feature type="coiled-coil region" evidence="7">
    <location>
        <begin position="29"/>
        <end position="75"/>
    </location>
</feature>
<dbReference type="Pfam" id="PF01991">
    <property type="entry name" value="vATP-synt_E"/>
    <property type="match status" value="1"/>
</dbReference>
<evidence type="ECO:0000313" key="8">
    <source>
        <dbReference type="EMBL" id="RSN69688.1"/>
    </source>
</evidence>
<comment type="subunit">
    <text evidence="6">Has multiple subunits with at least A(3), B(3), C, D, E, F, H, I and proteolipid K(x).</text>
</comment>
<comment type="function">
    <text evidence="6">Component of the A-type ATP synthase that produces ATP from ADP in the presence of a proton gradient across the membrane.</text>
</comment>
<keyword evidence="2 6" id="KW-0813">Transport</keyword>
<dbReference type="RefSeq" id="WP_012309942.1">
    <property type="nucleotide sequence ID" value="NZ_RCOR01000018.1"/>
</dbReference>
<dbReference type="InterPro" id="IPR002842">
    <property type="entry name" value="ATPase_V1_Esu"/>
</dbReference>
<evidence type="ECO:0000313" key="9">
    <source>
        <dbReference type="Proteomes" id="UP000278149"/>
    </source>
</evidence>
<keyword evidence="6" id="KW-1003">Cell membrane</keyword>
<dbReference type="HAMAP" id="MF_00311">
    <property type="entry name" value="ATP_synth_E_arch"/>
    <property type="match status" value="1"/>
</dbReference>
<comment type="subcellular location">
    <subcellularLocation>
        <location evidence="6">Cell membrane</location>
        <topology evidence="6">Peripheral membrane protein</topology>
    </subcellularLocation>
</comment>
<evidence type="ECO:0000256" key="1">
    <source>
        <dbReference type="ARBA" id="ARBA00005901"/>
    </source>
</evidence>
<reference evidence="8 9" key="1">
    <citation type="submission" date="2018-10" db="EMBL/GenBank/DDBJ databases">
        <title>Co-occurring genomic capacity for anaerobic methane metabolism and dissimilatory sulfite reduction discovered in the Korarchaeota.</title>
        <authorList>
            <person name="Mckay L.J."/>
            <person name="Dlakic M."/>
            <person name="Fields M.W."/>
            <person name="Delmont T.O."/>
            <person name="Eren A.M."/>
            <person name="Jay Z.J."/>
            <person name="Klingelsmith K.B."/>
            <person name="Rusch D.B."/>
            <person name="Inskeep W.P."/>
        </authorList>
    </citation>
    <scope>NUCLEOTIDE SEQUENCE [LARGE SCALE GENOMIC DNA]</scope>
    <source>
        <strain evidence="8 9">WS</strain>
    </source>
</reference>
<evidence type="ECO:0000256" key="4">
    <source>
        <dbReference type="ARBA" id="ARBA00023065"/>
    </source>
</evidence>
<dbReference type="GeneID" id="6094576"/>
<gene>
    <name evidence="6" type="primary">atpE</name>
    <name evidence="8" type="ORF">D9Q81_03575</name>
</gene>
<comment type="similarity">
    <text evidence="1 6">Belongs to the V-ATPase E subunit family.</text>
</comment>
<comment type="caution">
    <text evidence="8">The sequence shown here is derived from an EMBL/GenBank/DDBJ whole genome shotgun (WGS) entry which is preliminary data.</text>
</comment>
<keyword evidence="6" id="KW-0472">Membrane</keyword>
<dbReference type="GO" id="GO:0005886">
    <property type="term" value="C:plasma membrane"/>
    <property type="evidence" value="ECO:0007669"/>
    <property type="project" value="UniProtKB-SubCell"/>
</dbReference>
<dbReference type="GO" id="GO:0046933">
    <property type="term" value="F:proton-transporting ATP synthase activity, rotational mechanism"/>
    <property type="evidence" value="ECO:0007669"/>
    <property type="project" value="UniProtKB-UniRule"/>
</dbReference>
<dbReference type="GO" id="GO:0005524">
    <property type="term" value="F:ATP binding"/>
    <property type="evidence" value="ECO:0007669"/>
    <property type="project" value="UniProtKB-UniRule"/>
</dbReference>
<dbReference type="InterPro" id="IPR038495">
    <property type="entry name" value="ATPase_E_C"/>
</dbReference>
<proteinExistence type="inferred from homology"/>
<evidence type="ECO:0000256" key="3">
    <source>
        <dbReference type="ARBA" id="ARBA00022781"/>
    </source>
</evidence>
<name>A0A429G768_9CREN</name>
<dbReference type="AlphaFoldDB" id="A0A429G768"/>
<dbReference type="GO" id="GO:0046961">
    <property type="term" value="F:proton-transporting ATPase activity, rotational mechanism"/>
    <property type="evidence" value="ECO:0007669"/>
    <property type="project" value="InterPro"/>
</dbReference>
<sequence length="206" mass="24141">MSEVTETADSQAIVRAILKVAEDRAGAILEEARRRAREIVESAKKEAEQIVRARRERAEREMREEIARRRSAAEVEANQRILRTKKEIIDNLIRMLQERLQSIADGEDPNWNYREILRNYCLEGIKALGEGEIYLIGREKDRELLEKIAKELKNVKVDPRSLPIIGGVVLRDSRDERRYYNTFDGRLRDYLERKMPYIVERIFGGV</sequence>
<dbReference type="Proteomes" id="UP000278149">
    <property type="component" value="Unassembled WGS sequence"/>
</dbReference>
<protein>
    <recommendedName>
        <fullName evidence="6">A-type ATP synthase subunit E</fullName>
    </recommendedName>
</protein>
<keyword evidence="3 6" id="KW-0375">Hydrogen ion transport</keyword>
<keyword evidence="4 6" id="KW-0406">Ion transport</keyword>
<evidence type="ECO:0000256" key="6">
    <source>
        <dbReference type="HAMAP-Rule" id="MF_00311"/>
    </source>
</evidence>
<organism evidence="8 9">
    <name type="scientific">Candidatus Korarchaeum cryptofilum</name>
    <dbReference type="NCBI Taxonomy" id="498846"/>
    <lineage>
        <taxon>Archaea</taxon>
        <taxon>Thermoproteota</taxon>
        <taxon>Candidatus Korarchaeia</taxon>
        <taxon>Candidatus Korarchaeales</taxon>
        <taxon>Candidatus Korarchaeaceae</taxon>
        <taxon>Candidatus Korarchaeum</taxon>
    </lineage>
</organism>
<dbReference type="GO" id="GO:0042777">
    <property type="term" value="P:proton motive force-driven plasma membrane ATP synthesis"/>
    <property type="evidence" value="ECO:0007669"/>
    <property type="project" value="UniProtKB-UniRule"/>
</dbReference>
<dbReference type="Gene3D" id="1.20.5.620">
    <property type="entry name" value="F1F0 ATP synthase subunit B, membrane domain"/>
    <property type="match status" value="1"/>
</dbReference>
<keyword evidence="5 6" id="KW-0066">ATP synthesis</keyword>
<keyword evidence="7" id="KW-0175">Coiled coil</keyword>
<dbReference type="SUPFAM" id="SSF160527">
    <property type="entry name" value="V-type ATPase subunit E-like"/>
    <property type="match status" value="1"/>
</dbReference>
<dbReference type="PANTHER" id="PTHR45715">
    <property type="entry name" value="ATPASE H+-TRANSPORTING V1 SUBUNIT E1A-RELATED"/>
    <property type="match status" value="1"/>
</dbReference>
<dbReference type="GO" id="GO:0033178">
    <property type="term" value="C:proton-transporting two-sector ATPase complex, catalytic domain"/>
    <property type="evidence" value="ECO:0007669"/>
    <property type="project" value="InterPro"/>
</dbReference>
<dbReference type="Gene3D" id="3.30.2320.30">
    <property type="entry name" value="ATP synthase, E subunit, C-terminal"/>
    <property type="match status" value="1"/>
</dbReference>
<evidence type="ECO:0000256" key="7">
    <source>
        <dbReference type="SAM" id="Coils"/>
    </source>
</evidence>
<evidence type="ECO:0000256" key="2">
    <source>
        <dbReference type="ARBA" id="ARBA00022448"/>
    </source>
</evidence>
<accession>A0A429G768</accession>